<evidence type="ECO:0000313" key="2">
    <source>
        <dbReference type="Proteomes" id="UP000231474"/>
    </source>
</evidence>
<protein>
    <submittedName>
        <fullName evidence="1">Uncharacterized protein</fullName>
    </submittedName>
</protein>
<evidence type="ECO:0000313" key="1">
    <source>
        <dbReference type="EMBL" id="PJE67250.1"/>
    </source>
</evidence>
<gene>
    <name evidence="1" type="ORF">COU95_03415</name>
</gene>
<dbReference type="AlphaFoldDB" id="A0A2M8L2U8"/>
<dbReference type="EMBL" id="PFEK01000066">
    <property type="protein sequence ID" value="PJE67250.1"/>
    <property type="molecule type" value="Genomic_DNA"/>
</dbReference>
<organism evidence="1 2">
    <name type="scientific">Candidatus Shapirobacteria bacterium CG10_big_fil_rev_8_21_14_0_10_40_9</name>
    <dbReference type="NCBI Taxonomy" id="1974888"/>
    <lineage>
        <taxon>Bacteria</taxon>
        <taxon>Candidatus Shapironibacteriota</taxon>
    </lineage>
</organism>
<accession>A0A2M8L2U8</accession>
<reference evidence="2" key="1">
    <citation type="submission" date="2017-09" db="EMBL/GenBank/DDBJ databases">
        <title>Depth-based differentiation of microbial function through sediment-hosted aquifers and enrichment of novel symbionts in the deep terrestrial subsurface.</title>
        <authorList>
            <person name="Probst A.J."/>
            <person name="Ladd B."/>
            <person name="Jarett J.K."/>
            <person name="Geller-Mcgrath D.E."/>
            <person name="Sieber C.M.K."/>
            <person name="Emerson J.B."/>
            <person name="Anantharaman K."/>
            <person name="Thomas B.C."/>
            <person name="Malmstrom R."/>
            <person name="Stieglmeier M."/>
            <person name="Klingl A."/>
            <person name="Woyke T."/>
            <person name="Ryan C.M."/>
            <person name="Banfield J.F."/>
        </authorList>
    </citation>
    <scope>NUCLEOTIDE SEQUENCE [LARGE SCALE GENOMIC DNA]</scope>
</reference>
<sequence>MLETDRSPEKGVSNDQLEPYCLSQIKAAPYTLKIIHSLDIVTKDPSLGAIKETDVYRLRRGLCLPCAAATCINKVKGERLIGDRDGSIKIGDFFKLVLPFHGAKGIVNSEIEKEFPKGWLVTTPEGDIYHHAIIAFAKALGVTGVAVRNFESVTEFLSILDKGGCFTVSLDNRFVLEQTLGNNPELVAYSPNPKHKPKILIGGKEGLGFRNFEEGRHAVAILEINEGKALIADSFVLPQMKSNLLLGLDISIIDKYLTFKTGGSTRGIIFSLNPRIDEFIKPRYLFPVVIPEEIVRAIRKNLR</sequence>
<comment type="caution">
    <text evidence="1">The sequence shown here is derived from an EMBL/GenBank/DDBJ whole genome shotgun (WGS) entry which is preliminary data.</text>
</comment>
<dbReference type="Proteomes" id="UP000231474">
    <property type="component" value="Unassembled WGS sequence"/>
</dbReference>
<name>A0A2M8L2U8_9BACT</name>
<proteinExistence type="predicted"/>